<dbReference type="EC" id="3.1.2.6" evidence="7"/>
<dbReference type="UniPathway" id="UPA00619">
    <property type="reaction ID" value="UER00676"/>
</dbReference>
<dbReference type="RefSeq" id="WP_121645595.1">
    <property type="nucleotide sequence ID" value="NZ_RCWN01000001.1"/>
</dbReference>
<dbReference type="InterPro" id="IPR035680">
    <property type="entry name" value="Clx_II_MBL"/>
</dbReference>
<evidence type="ECO:0000313" key="9">
    <source>
        <dbReference type="EMBL" id="RLQ88629.1"/>
    </source>
</evidence>
<evidence type="ECO:0000256" key="2">
    <source>
        <dbReference type="ARBA" id="ARBA00004963"/>
    </source>
</evidence>
<evidence type="ECO:0000256" key="6">
    <source>
        <dbReference type="ARBA" id="ARBA00022833"/>
    </source>
</evidence>
<evidence type="ECO:0000256" key="1">
    <source>
        <dbReference type="ARBA" id="ARBA00001623"/>
    </source>
</evidence>
<dbReference type="PANTHER" id="PTHR43705:SF1">
    <property type="entry name" value="HYDROXYACYLGLUTATHIONE HYDROLASE GLOB"/>
    <property type="match status" value="1"/>
</dbReference>
<evidence type="ECO:0000259" key="8">
    <source>
        <dbReference type="SMART" id="SM00849"/>
    </source>
</evidence>
<comment type="pathway">
    <text evidence="2 7">Secondary metabolite metabolism; methylglyoxal degradation; (R)-lactate from methylglyoxal: step 2/2.</text>
</comment>
<dbReference type="Proteomes" id="UP000281094">
    <property type="component" value="Unassembled WGS sequence"/>
</dbReference>
<accession>A0A3L7JE94</accession>
<name>A0A3L7JE94_9HYPH</name>
<evidence type="ECO:0000256" key="5">
    <source>
        <dbReference type="ARBA" id="ARBA00022801"/>
    </source>
</evidence>
<dbReference type="SMART" id="SM00849">
    <property type="entry name" value="Lactamase_B"/>
    <property type="match status" value="1"/>
</dbReference>
<dbReference type="AlphaFoldDB" id="A0A3L7JE94"/>
<keyword evidence="6 7" id="KW-0862">Zinc</keyword>
<comment type="cofactor">
    <cofactor evidence="7">
        <name>Zn(2+)</name>
        <dbReference type="ChEBI" id="CHEBI:29105"/>
    </cofactor>
    <text evidence="7">Binds 2 Zn(2+) ions per subunit.</text>
</comment>
<feature type="binding site" evidence="7">
    <location>
        <position position="61"/>
    </location>
    <ligand>
        <name>Zn(2+)</name>
        <dbReference type="ChEBI" id="CHEBI:29105"/>
        <label>2</label>
    </ligand>
</feature>
<gene>
    <name evidence="7 9" type="primary">gloB</name>
    <name evidence="9" type="ORF">D8780_10815</name>
</gene>
<comment type="similarity">
    <text evidence="3 7">Belongs to the metallo-beta-lactamase superfamily. Glyoxalase II family.</text>
</comment>
<dbReference type="HAMAP" id="MF_01374">
    <property type="entry name" value="Glyoxalase_2"/>
    <property type="match status" value="1"/>
</dbReference>
<dbReference type="CDD" id="cd07723">
    <property type="entry name" value="hydroxyacylglutathione_hydrolase_MBL-fold"/>
    <property type="match status" value="1"/>
</dbReference>
<feature type="domain" description="Metallo-beta-lactamase" evidence="8">
    <location>
        <begin position="13"/>
        <end position="171"/>
    </location>
</feature>
<feature type="binding site" evidence="7">
    <location>
        <position position="60"/>
    </location>
    <ligand>
        <name>Zn(2+)</name>
        <dbReference type="ChEBI" id="CHEBI:29105"/>
        <label>2</label>
    </ligand>
</feature>
<dbReference type="InterPro" id="IPR050110">
    <property type="entry name" value="Glyoxalase_II_hydrolase"/>
</dbReference>
<dbReference type="InterPro" id="IPR017782">
    <property type="entry name" value="Hydroxyacylglutathione_Hdrlase"/>
</dbReference>
<protein>
    <recommendedName>
        <fullName evidence="7">Hydroxyacylglutathione hydrolase</fullName>
        <ecNumber evidence="7">3.1.2.6</ecNumber>
    </recommendedName>
    <alternativeName>
        <fullName evidence="7">Glyoxalase II</fullName>
        <shortName evidence="7">Glx II</shortName>
    </alternativeName>
</protein>
<dbReference type="Pfam" id="PF00753">
    <property type="entry name" value="Lactamase_B"/>
    <property type="match status" value="1"/>
</dbReference>
<dbReference type="InterPro" id="IPR001279">
    <property type="entry name" value="Metallo-B-lactamas"/>
</dbReference>
<dbReference type="PIRSF" id="PIRSF005457">
    <property type="entry name" value="Glx"/>
    <property type="match status" value="1"/>
</dbReference>
<dbReference type="SUPFAM" id="SSF56281">
    <property type="entry name" value="Metallo-hydrolase/oxidoreductase"/>
    <property type="match status" value="1"/>
</dbReference>
<keyword evidence="10" id="KW-1185">Reference proteome</keyword>
<dbReference type="InterPro" id="IPR032282">
    <property type="entry name" value="HAGH_C"/>
</dbReference>
<evidence type="ECO:0000256" key="3">
    <source>
        <dbReference type="ARBA" id="ARBA00006759"/>
    </source>
</evidence>
<evidence type="ECO:0000256" key="7">
    <source>
        <dbReference type="HAMAP-Rule" id="MF_01374"/>
    </source>
</evidence>
<dbReference type="GO" id="GO:0004416">
    <property type="term" value="F:hydroxyacylglutathione hydrolase activity"/>
    <property type="evidence" value="ECO:0007669"/>
    <property type="project" value="UniProtKB-UniRule"/>
</dbReference>
<keyword evidence="5 7" id="KW-0378">Hydrolase</keyword>
<reference evidence="9 10" key="1">
    <citation type="submission" date="2018-10" db="EMBL/GenBank/DDBJ databases">
        <title>Notoacmeibacter sp. M2BS9Y-3-1, whole genome shotgun sequence.</title>
        <authorList>
            <person name="Tuo L."/>
        </authorList>
    </citation>
    <scope>NUCLEOTIDE SEQUENCE [LARGE SCALE GENOMIC DNA]</scope>
    <source>
        <strain evidence="9 10">M2BS9Y-3-1</strain>
    </source>
</reference>
<comment type="catalytic activity">
    <reaction evidence="1 7">
        <text>an S-(2-hydroxyacyl)glutathione + H2O = a 2-hydroxy carboxylate + glutathione + H(+)</text>
        <dbReference type="Rhea" id="RHEA:21864"/>
        <dbReference type="ChEBI" id="CHEBI:15377"/>
        <dbReference type="ChEBI" id="CHEBI:15378"/>
        <dbReference type="ChEBI" id="CHEBI:57925"/>
        <dbReference type="ChEBI" id="CHEBI:58896"/>
        <dbReference type="ChEBI" id="CHEBI:71261"/>
        <dbReference type="EC" id="3.1.2.6"/>
    </reaction>
</comment>
<keyword evidence="4 7" id="KW-0479">Metal-binding</keyword>
<evidence type="ECO:0000313" key="10">
    <source>
        <dbReference type="Proteomes" id="UP000281094"/>
    </source>
</evidence>
<comment type="subunit">
    <text evidence="7">Monomer.</text>
</comment>
<dbReference type="Pfam" id="PF16123">
    <property type="entry name" value="HAGH_C"/>
    <property type="match status" value="1"/>
</dbReference>
<sequence>MALQIEQFMARDDNFCVLVHDPDSHSTISIDAPKEGPILDALERTGWNLTHILITHHHGDHVEAIKPLKHRFTPKVIGPKAEADKIDGLDELVGDADTVSICGEDIQVIETPGHTAGHVCYFFPKNKLLFAADTLFAMGCGRLFERSPEDMQRSFDKLAELPDDTKVYCGHEYTLANAKFAVTVDPENEKLREQLEKVAAQREAGEATLPTTIGLEKETNPYFRTRDDVLKKALNMEAASAAEVFAEIRSRKDNF</sequence>
<dbReference type="Gene3D" id="3.60.15.10">
    <property type="entry name" value="Ribonuclease Z/Hydroxyacylglutathione hydrolase-like"/>
    <property type="match status" value="1"/>
</dbReference>
<dbReference type="NCBIfam" id="TIGR03413">
    <property type="entry name" value="GSH_gloB"/>
    <property type="match status" value="1"/>
</dbReference>
<comment type="caution">
    <text evidence="9">The sequence shown here is derived from an EMBL/GenBank/DDBJ whole genome shotgun (WGS) entry which is preliminary data.</text>
</comment>
<evidence type="ECO:0000256" key="4">
    <source>
        <dbReference type="ARBA" id="ARBA00022723"/>
    </source>
</evidence>
<feature type="binding site" evidence="7">
    <location>
        <position position="133"/>
    </location>
    <ligand>
        <name>Zn(2+)</name>
        <dbReference type="ChEBI" id="CHEBI:29105"/>
        <label>2</label>
    </ligand>
</feature>
<dbReference type="PANTHER" id="PTHR43705">
    <property type="entry name" value="HYDROXYACYLGLUTATHIONE HYDROLASE"/>
    <property type="match status" value="1"/>
</dbReference>
<dbReference type="GO" id="GO:0046872">
    <property type="term" value="F:metal ion binding"/>
    <property type="evidence" value="ECO:0007669"/>
    <property type="project" value="UniProtKB-KW"/>
</dbReference>
<feature type="binding site" evidence="7">
    <location>
        <position position="133"/>
    </location>
    <ligand>
        <name>Zn(2+)</name>
        <dbReference type="ChEBI" id="CHEBI:29105"/>
        <label>1</label>
    </ligand>
</feature>
<dbReference type="GO" id="GO:0019243">
    <property type="term" value="P:methylglyoxal catabolic process to D-lactate via S-lactoyl-glutathione"/>
    <property type="evidence" value="ECO:0007669"/>
    <property type="project" value="UniProtKB-UniRule"/>
</dbReference>
<dbReference type="InterPro" id="IPR036866">
    <property type="entry name" value="RibonucZ/Hydroxyglut_hydro"/>
</dbReference>
<proteinExistence type="inferred from homology"/>
<feature type="binding site" evidence="7">
    <location>
        <position position="171"/>
    </location>
    <ligand>
        <name>Zn(2+)</name>
        <dbReference type="ChEBI" id="CHEBI:29105"/>
        <label>2</label>
    </ligand>
</feature>
<organism evidence="9 10">
    <name type="scientific">Notoacmeibacter ruber</name>
    <dbReference type="NCBI Taxonomy" id="2670375"/>
    <lineage>
        <taxon>Bacteria</taxon>
        <taxon>Pseudomonadati</taxon>
        <taxon>Pseudomonadota</taxon>
        <taxon>Alphaproteobacteria</taxon>
        <taxon>Hyphomicrobiales</taxon>
        <taxon>Notoacmeibacteraceae</taxon>
        <taxon>Notoacmeibacter</taxon>
    </lineage>
</organism>
<comment type="function">
    <text evidence="7">Thiolesterase that catalyzes the hydrolysis of S-D-lactoyl-glutathione to form glutathione and D-lactic acid.</text>
</comment>
<dbReference type="EMBL" id="RCWN01000001">
    <property type="protein sequence ID" value="RLQ88629.1"/>
    <property type="molecule type" value="Genomic_DNA"/>
</dbReference>
<feature type="binding site" evidence="7">
    <location>
        <position position="114"/>
    </location>
    <ligand>
        <name>Zn(2+)</name>
        <dbReference type="ChEBI" id="CHEBI:29105"/>
        <label>1</label>
    </ligand>
</feature>
<feature type="binding site" evidence="7">
    <location>
        <position position="58"/>
    </location>
    <ligand>
        <name>Zn(2+)</name>
        <dbReference type="ChEBI" id="CHEBI:29105"/>
        <label>1</label>
    </ligand>
</feature>
<feature type="binding site" evidence="7">
    <location>
        <position position="56"/>
    </location>
    <ligand>
        <name>Zn(2+)</name>
        <dbReference type="ChEBI" id="CHEBI:29105"/>
        <label>1</label>
    </ligand>
</feature>